<feature type="transmembrane region" description="Helical" evidence="1">
    <location>
        <begin position="180"/>
        <end position="210"/>
    </location>
</feature>
<keyword evidence="3" id="KW-1185">Reference proteome</keyword>
<protein>
    <submittedName>
        <fullName evidence="2">Uncharacterized protein</fullName>
    </submittedName>
</protein>
<dbReference type="AlphaFoldDB" id="A0AAD5M9Q1"/>
<evidence type="ECO:0000256" key="1">
    <source>
        <dbReference type="SAM" id="Phobius"/>
    </source>
</evidence>
<proteinExistence type="predicted"/>
<dbReference type="Proteomes" id="UP001196413">
    <property type="component" value="Unassembled WGS sequence"/>
</dbReference>
<dbReference type="EMBL" id="JAHQIW010002139">
    <property type="protein sequence ID" value="KAJ1354630.1"/>
    <property type="molecule type" value="Genomic_DNA"/>
</dbReference>
<feature type="transmembrane region" description="Helical" evidence="1">
    <location>
        <begin position="222"/>
        <end position="246"/>
    </location>
</feature>
<feature type="transmembrane region" description="Helical" evidence="1">
    <location>
        <begin position="156"/>
        <end position="174"/>
    </location>
</feature>
<organism evidence="2 3">
    <name type="scientific">Parelaphostrongylus tenuis</name>
    <name type="common">Meningeal worm</name>
    <dbReference type="NCBI Taxonomy" id="148309"/>
    <lineage>
        <taxon>Eukaryota</taxon>
        <taxon>Metazoa</taxon>
        <taxon>Ecdysozoa</taxon>
        <taxon>Nematoda</taxon>
        <taxon>Chromadorea</taxon>
        <taxon>Rhabditida</taxon>
        <taxon>Rhabditina</taxon>
        <taxon>Rhabditomorpha</taxon>
        <taxon>Strongyloidea</taxon>
        <taxon>Metastrongylidae</taxon>
        <taxon>Parelaphostrongylus</taxon>
    </lineage>
</organism>
<keyword evidence="1" id="KW-1133">Transmembrane helix</keyword>
<sequence length="315" mass="36025">MLTKYPPHFEYFGQIEGIQKEILDRASGDPESWLPYSADVLVPTCSSFVHKLVDVIFERDPNVRPNTIELCNIVQSLATSRRSRCPEFNPCMTNGVVITDAKRSEVDKFNNDKNVTNSAKKVLETYVPLETLENGAMRKKRNIGRVKSKKSGLEKLLLTSIVFLSRVLYFAGILGKSSLYVTLFLVLGLGMLAFFLLASFCIVLSFRYLIRITCKCDLWQPQYIIISGILLILLFALMFSCCMVALGEYKFRIANKTLRESRFYVRRPQDDLVLCGVKFLRCKKDSATEEDVQQMPTVTHANQPISEDQNFYYKQ</sequence>
<name>A0AAD5M9Q1_PARTN</name>
<reference evidence="2" key="1">
    <citation type="submission" date="2021-06" db="EMBL/GenBank/DDBJ databases">
        <title>Parelaphostrongylus tenuis whole genome reference sequence.</title>
        <authorList>
            <person name="Garwood T.J."/>
            <person name="Larsen P.A."/>
            <person name="Fountain-Jones N.M."/>
            <person name="Garbe J.R."/>
            <person name="Macchietto M.G."/>
            <person name="Kania S.A."/>
            <person name="Gerhold R.W."/>
            <person name="Richards J.E."/>
            <person name="Wolf T.M."/>
        </authorList>
    </citation>
    <scope>NUCLEOTIDE SEQUENCE</scope>
    <source>
        <strain evidence="2">MNPRO001-30</strain>
        <tissue evidence="2">Meninges</tissue>
    </source>
</reference>
<gene>
    <name evidence="2" type="ORF">KIN20_011623</name>
</gene>
<evidence type="ECO:0000313" key="2">
    <source>
        <dbReference type="EMBL" id="KAJ1354630.1"/>
    </source>
</evidence>
<evidence type="ECO:0000313" key="3">
    <source>
        <dbReference type="Proteomes" id="UP001196413"/>
    </source>
</evidence>
<accession>A0AAD5M9Q1</accession>
<keyword evidence="1" id="KW-0472">Membrane</keyword>
<comment type="caution">
    <text evidence="2">The sequence shown here is derived from an EMBL/GenBank/DDBJ whole genome shotgun (WGS) entry which is preliminary data.</text>
</comment>
<keyword evidence="1" id="KW-0812">Transmembrane</keyword>